<keyword evidence="3" id="KW-1185">Reference proteome</keyword>
<evidence type="ECO:0000313" key="3">
    <source>
        <dbReference type="Proteomes" id="UP001066276"/>
    </source>
</evidence>
<feature type="compositionally biased region" description="Polar residues" evidence="1">
    <location>
        <begin position="11"/>
        <end position="21"/>
    </location>
</feature>
<feature type="compositionally biased region" description="Basic and acidic residues" evidence="1">
    <location>
        <begin position="77"/>
        <end position="86"/>
    </location>
</feature>
<reference evidence="2" key="1">
    <citation type="journal article" date="2022" name="bioRxiv">
        <title>Sequencing and chromosome-scale assembly of the giantPleurodeles waltlgenome.</title>
        <authorList>
            <person name="Brown T."/>
            <person name="Elewa A."/>
            <person name="Iarovenko S."/>
            <person name="Subramanian E."/>
            <person name="Araus A.J."/>
            <person name="Petzold A."/>
            <person name="Susuki M."/>
            <person name="Suzuki K.-i.T."/>
            <person name="Hayashi T."/>
            <person name="Toyoda A."/>
            <person name="Oliveira C."/>
            <person name="Osipova E."/>
            <person name="Leigh N.D."/>
            <person name="Simon A."/>
            <person name="Yun M.H."/>
        </authorList>
    </citation>
    <scope>NUCLEOTIDE SEQUENCE</scope>
    <source>
        <strain evidence="2">20211129_DDA</strain>
        <tissue evidence="2">Liver</tissue>
    </source>
</reference>
<dbReference type="Proteomes" id="UP001066276">
    <property type="component" value="Chromosome 8"/>
</dbReference>
<accession>A0AAV7NRL5</accession>
<gene>
    <name evidence="2" type="ORF">NDU88_006889</name>
</gene>
<feature type="region of interest" description="Disordered" evidence="1">
    <location>
        <begin position="1"/>
        <end position="26"/>
    </location>
</feature>
<proteinExistence type="predicted"/>
<evidence type="ECO:0000256" key="1">
    <source>
        <dbReference type="SAM" id="MobiDB-lite"/>
    </source>
</evidence>
<sequence length="101" mass="10360">MEAAVGVCLTPGNTAENSTGGATHGVVDPDRVEAAVCGDQGVVLQKTGKTGRKKDAEQKNGASADTMAGPRGTKNTLPEEKNRDPTLQDVLLAITASREAL</sequence>
<organism evidence="2 3">
    <name type="scientific">Pleurodeles waltl</name>
    <name type="common">Iberian ribbed newt</name>
    <dbReference type="NCBI Taxonomy" id="8319"/>
    <lineage>
        <taxon>Eukaryota</taxon>
        <taxon>Metazoa</taxon>
        <taxon>Chordata</taxon>
        <taxon>Craniata</taxon>
        <taxon>Vertebrata</taxon>
        <taxon>Euteleostomi</taxon>
        <taxon>Amphibia</taxon>
        <taxon>Batrachia</taxon>
        <taxon>Caudata</taxon>
        <taxon>Salamandroidea</taxon>
        <taxon>Salamandridae</taxon>
        <taxon>Pleurodelinae</taxon>
        <taxon>Pleurodeles</taxon>
    </lineage>
</organism>
<name>A0AAV7NRL5_PLEWA</name>
<dbReference type="AlphaFoldDB" id="A0AAV7NRL5"/>
<evidence type="ECO:0000313" key="2">
    <source>
        <dbReference type="EMBL" id="KAJ1118701.1"/>
    </source>
</evidence>
<feature type="region of interest" description="Disordered" evidence="1">
    <location>
        <begin position="47"/>
        <end position="88"/>
    </location>
</feature>
<comment type="caution">
    <text evidence="2">The sequence shown here is derived from an EMBL/GenBank/DDBJ whole genome shotgun (WGS) entry which is preliminary data.</text>
</comment>
<protein>
    <submittedName>
        <fullName evidence="2">Uncharacterized protein</fullName>
    </submittedName>
</protein>
<dbReference type="EMBL" id="JANPWB010000012">
    <property type="protein sequence ID" value="KAJ1118701.1"/>
    <property type="molecule type" value="Genomic_DNA"/>
</dbReference>